<dbReference type="InterPro" id="IPR036388">
    <property type="entry name" value="WH-like_DNA-bd_sf"/>
</dbReference>
<feature type="domain" description="HTH marR-type" evidence="1">
    <location>
        <begin position="1"/>
        <end position="96"/>
    </location>
</feature>
<evidence type="ECO:0000259" key="1">
    <source>
        <dbReference type="PROSITE" id="PS50995"/>
    </source>
</evidence>
<proteinExistence type="predicted"/>
<organism evidence="2 3">
    <name type="scientific">Paraburkholderia aspalathi</name>
    <dbReference type="NCBI Taxonomy" id="1324617"/>
    <lineage>
        <taxon>Bacteria</taxon>
        <taxon>Pseudomonadati</taxon>
        <taxon>Pseudomonadota</taxon>
        <taxon>Betaproteobacteria</taxon>
        <taxon>Burkholderiales</taxon>
        <taxon>Burkholderiaceae</taxon>
        <taxon>Paraburkholderia</taxon>
    </lineage>
</organism>
<dbReference type="GO" id="GO:0003700">
    <property type="term" value="F:DNA-binding transcription factor activity"/>
    <property type="evidence" value="ECO:0007669"/>
    <property type="project" value="InterPro"/>
</dbReference>
<dbReference type="InterPro" id="IPR000835">
    <property type="entry name" value="HTH_MarR-typ"/>
</dbReference>
<dbReference type="EMBL" id="FPBH01000023">
    <property type="protein sequence ID" value="SFU23870.1"/>
    <property type="molecule type" value="Genomic_DNA"/>
</dbReference>
<dbReference type="PROSITE" id="PS50995">
    <property type="entry name" value="HTH_MARR_2"/>
    <property type="match status" value="1"/>
</dbReference>
<gene>
    <name evidence="2" type="ORF">SAMN05192563_1023101</name>
</gene>
<dbReference type="Proteomes" id="UP000198844">
    <property type="component" value="Unassembled WGS sequence"/>
</dbReference>
<accession>A0A1I7EIV1</accession>
<dbReference type="InterPro" id="IPR036390">
    <property type="entry name" value="WH_DNA-bd_sf"/>
</dbReference>
<name>A0A1I7EIV1_9BURK</name>
<dbReference type="Pfam" id="PF01047">
    <property type="entry name" value="MarR"/>
    <property type="match status" value="1"/>
</dbReference>
<sequence length="102" mass="11247">MPALWGHDGITLRTVAERVFLDSATLTLLLKRLEAAGRVNRSHESTDERQVVITRGEDGRALKAAVAIISTTALRATGINRQSFEQLRVDLIQLRRSLGIAI</sequence>
<evidence type="ECO:0000313" key="3">
    <source>
        <dbReference type="Proteomes" id="UP000198844"/>
    </source>
</evidence>
<protein>
    <submittedName>
        <fullName evidence="2">MarR family protein</fullName>
    </submittedName>
</protein>
<dbReference type="SUPFAM" id="SSF46785">
    <property type="entry name" value="Winged helix' DNA-binding domain"/>
    <property type="match status" value="1"/>
</dbReference>
<dbReference type="AlphaFoldDB" id="A0A1I7EIV1"/>
<reference evidence="2 3" key="1">
    <citation type="submission" date="2016-10" db="EMBL/GenBank/DDBJ databases">
        <authorList>
            <person name="de Groot N.N."/>
        </authorList>
    </citation>
    <scope>NUCLEOTIDE SEQUENCE [LARGE SCALE GENOMIC DNA]</scope>
    <source>
        <strain evidence="2 3">LMG 27731</strain>
    </source>
</reference>
<dbReference type="Gene3D" id="1.10.10.10">
    <property type="entry name" value="Winged helix-like DNA-binding domain superfamily/Winged helix DNA-binding domain"/>
    <property type="match status" value="1"/>
</dbReference>
<dbReference type="OrthoDB" id="8759079at2"/>
<evidence type="ECO:0000313" key="2">
    <source>
        <dbReference type="EMBL" id="SFU23870.1"/>
    </source>
</evidence>